<dbReference type="AlphaFoldDB" id="A0A8D9M387"/>
<evidence type="ECO:0000313" key="1">
    <source>
        <dbReference type="EMBL" id="CAG7896067.1"/>
    </source>
</evidence>
<reference evidence="1 2" key="1">
    <citation type="submission" date="2021-07" db="EMBL/GenBank/DDBJ databases">
        <authorList>
            <consortium name="Genoscope - CEA"/>
            <person name="William W."/>
        </authorList>
    </citation>
    <scope>NUCLEOTIDE SEQUENCE [LARGE SCALE GENOMIC DNA]</scope>
</reference>
<evidence type="ECO:0000313" key="2">
    <source>
        <dbReference type="Proteomes" id="UP000694005"/>
    </source>
</evidence>
<gene>
    <name evidence="1" type="ORF">BRAPAZ1V2_A02P50190.2</name>
</gene>
<protein>
    <submittedName>
        <fullName evidence="1">Uncharacterized protein</fullName>
    </submittedName>
</protein>
<proteinExistence type="predicted"/>
<dbReference type="EMBL" id="LS974618">
    <property type="protein sequence ID" value="CAG7896067.1"/>
    <property type="molecule type" value="Genomic_DNA"/>
</dbReference>
<dbReference type="Proteomes" id="UP000694005">
    <property type="component" value="Chromosome A02"/>
</dbReference>
<dbReference type="Gramene" id="A02p50190.2_BraZ1">
    <property type="protein sequence ID" value="A02p50190.2_BraZ1.CDS"/>
    <property type="gene ID" value="A02g50190.2_BraZ1"/>
</dbReference>
<name>A0A8D9M387_BRACM</name>
<organism evidence="1 2">
    <name type="scientific">Brassica campestris</name>
    <name type="common">Field mustard</name>
    <dbReference type="NCBI Taxonomy" id="3711"/>
    <lineage>
        <taxon>Eukaryota</taxon>
        <taxon>Viridiplantae</taxon>
        <taxon>Streptophyta</taxon>
        <taxon>Embryophyta</taxon>
        <taxon>Tracheophyta</taxon>
        <taxon>Spermatophyta</taxon>
        <taxon>Magnoliopsida</taxon>
        <taxon>eudicotyledons</taxon>
        <taxon>Gunneridae</taxon>
        <taxon>Pentapetalae</taxon>
        <taxon>rosids</taxon>
        <taxon>malvids</taxon>
        <taxon>Brassicales</taxon>
        <taxon>Brassicaceae</taxon>
        <taxon>Brassiceae</taxon>
        <taxon>Brassica</taxon>
    </lineage>
</organism>
<sequence>WRETNVLVIAKAMPGEDNINMIIPEGCSPENFDYPEPILAW</sequence>
<accession>A0A8D9M387</accession>
<feature type="non-terminal residue" evidence="1">
    <location>
        <position position="1"/>
    </location>
</feature>